<evidence type="ECO:0000256" key="3">
    <source>
        <dbReference type="ARBA" id="ARBA00023163"/>
    </source>
</evidence>
<reference evidence="5 6" key="1">
    <citation type="submission" date="2015-10" db="EMBL/GenBank/DDBJ databases">
        <title>Genome sequencing and analysis of members of genus Stenotrophomonas.</title>
        <authorList>
            <person name="Patil P.P."/>
            <person name="Midha S."/>
            <person name="Patil P.B."/>
        </authorList>
    </citation>
    <scope>NUCLEOTIDE SEQUENCE [LARGE SCALE GENOMIC DNA]</scope>
    <source>
        <strain evidence="5 6">JCM 16536</strain>
    </source>
</reference>
<dbReference type="SMART" id="SM00342">
    <property type="entry name" value="HTH_ARAC"/>
    <property type="match status" value="1"/>
</dbReference>
<dbReference type="InterPro" id="IPR050908">
    <property type="entry name" value="SmbC-like"/>
</dbReference>
<gene>
    <name evidence="5" type="ORF">ARC20_12470</name>
</gene>
<evidence type="ECO:0000259" key="4">
    <source>
        <dbReference type="PROSITE" id="PS01124"/>
    </source>
</evidence>
<dbReference type="AlphaFoldDB" id="A0A0R0A726"/>
<dbReference type="InterPro" id="IPR018062">
    <property type="entry name" value="HTH_AraC-typ_CS"/>
</dbReference>
<dbReference type="InterPro" id="IPR010499">
    <property type="entry name" value="AraC_E-bd"/>
</dbReference>
<keyword evidence="6" id="KW-1185">Reference proteome</keyword>
<evidence type="ECO:0000313" key="6">
    <source>
        <dbReference type="Proteomes" id="UP000051802"/>
    </source>
</evidence>
<keyword evidence="3" id="KW-0804">Transcription</keyword>
<dbReference type="PANTHER" id="PTHR40055:SF1">
    <property type="entry name" value="TRANSCRIPTIONAL REGULATOR YGIV-RELATED"/>
    <property type="match status" value="1"/>
</dbReference>
<name>A0A0R0A726_9GAMM</name>
<dbReference type="PROSITE" id="PS01124">
    <property type="entry name" value="HTH_ARAC_FAMILY_2"/>
    <property type="match status" value="1"/>
</dbReference>
<dbReference type="InterPro" id="IPR029442">
    <property type="entry name" value="GyrI-like"/>
</dbReference>
<dbReference type="OrthoDB" id="282744at2"/>
<dbReference type="InterPro" id="IPR009057">
    <property type="entry name" value="Homeodomain-like_sf"/>
</dbReference>
<evidence type="ECO:0000256" key="2">
    <source>
        <dbReference type="ARBA" id="ARBA00023125"/>
    </source>
</evidence>
<accession>A0A0R0A726</accession>
<evidence type="ECO:0000313" key="5">
    <source>
        <dbReference type="EMBL" id="KRG40741.1"/>
    </source>
</evidence>
<dbReference type="Gene3D" id="3.20.80.10">
    <property type="entry name" value="Regulatory factor, effector binding domain"/>
    <property type="match status" value="1"/>
</dbReference>
<sequence length="295" mass="32353">MRQTVLHRHALGIERVVAHLRERIEPPHASLPDLEELAAIAHLSPFHFHRIYRALTGETVGHTVARLRLSVALRRLGEGASVTEAAMAAGYDSPQALARVFRARLDVTPASLRGDAYAVTPLLQRLAGPDVAVRDAAASPLRVTVQDVAPFEVVVLRQRGAFEDLDRGFGRLFGWAMQAGLGERLERLVGVPLVDHRDVAPREHLFDCAMAFGDGLAMPPAPMSLRTLGGGEHAVLRHVGPYEGLEDALDRLLAEWWPGSGRELRDAPVFHHYLDDPEEVPAPILRADLYVPLAP</sequence>
<dbReference type="SUPFAM" id="SSF46689">
    <property type="entry name" value="Homeodomain-like"/>
    <property type="match status" value="1"/>
</dbReference>
<dbReference type="Gene3D" id="1.10.10.60">
    <property type="entry name" value="Homeodomain-like"/>
    <property type="match status" value="1"/>
</dbReference>
<organism evidence="5 6">
    <name type="scientific">Stenotrophomonas panacihumi</name>
    <dbReference type="NCBI Taxonomy" id="676599"/>
    <lineage>
        <taxon>Bacteria</taxon>
        <taxon>Pseudomonadati</taxon>
        <taxon>Pseudomonadota</taxon>
        <taxon>Gammaproteobacteria</taxon>
        <taxon>Lysobacterales</taxon>
        <taxon>Lysobacteraceae</taxon>
        <taxon>Stenotrophomonas</taxon>
    </lineage>
</organism>
<evidence type="ECO:0000256" key="1">
    <source>
        <dbReference type="ARBA" id="ARBA00023015"/>
    </source>
</evidence>
<dbReference type="PANTHER" id="PTHR40055">
    <property type="entry name" value="TRANSCRIPTIONAL REGULATOR YGIV-RELATED"/>
    <property type="match status" value="1"/>
</dbReference>
<dbReference type="GO" id="GO:0043565">
    <property type="term" value="F:sequence-specific DNA binding"/>
    <property type="evidence" value="ECO:0007669"/>
    <property type="project" value="InterPro"/>
</dbReference>
<dbReference type="EMBL" id="LLXU01000094">
    <property type="protein sequence ID" value="KRG40741.1"/>
    <property type="molecule type" value="Genomic_DNA"/>
</dbReference>
<dbReference type="InterPro" id="IPR018060">
    <property type="entry name" value="HTH_AraC"/>
</dbReference>
<proteinExistence type="predicted"/>
<feature type="domain" description="HTH araC/xylS-type" evidence="4">
    <location>
        <begin position="14"/>
        <end position="115"/>
    </location>
</feature>
<keyword evidence="1" id="KW-0805">Transcription regulation</keyword>
<dbReference type="InterPro" id="IPR011256">
    <property type="entry name" value="Reg_factor_effector_dom_sf"/>
</dbReference>
<dbReference type="RefSeq" id="WP_057647513.1">
    <property type="nucleotide sequence ID" value="NZ_LLXU01000094.1"/>
</dbReference>
<dbReference type="Pfam" id="PF12833">
    <property type="entry name" value="HTH_18"/>
    <property type="match status" value="1"/>
</dbReference>
<dbReference type="Pfam" id="PF06445">
    <property type="entry name" value="GyrI-like"/>
    <property type="match status" value="1"/>
</dbReference>
<protein>
    <submittedName>
        <fullName evidence="5">AraC family transcriptional regulator</fullName>
    </submittedName>
</protein>
<dbReference type="Proteomes" id="UP000051802">
    <property type="component" value="Unassembled WGS sequence"/>
</dbReference>
<dbReference type="GO" id="GO:0003700">
    <property type="term" value="F:DNA-binding transcription factor activity"/>
    <property type="evidence" value="ECO:0007669"/>
    <property type="project" value="InterPro"/>
</dbReference>
<dbReference type="SUPFAM" id="SSF55136">
    <property type="entry name" value="Probable bacterial effector-binding domain"/>
    <property type="match status" value="1"/>
</dbReference>
<dbReference type="SMART" id="SM00871">
    <property type="entry name" value="AraC_E_bind"/>
    <property type="match status" value="1"/>
</dbReference>
<comment type="caution">
    <text evidence="5">The sequence shown here is derived from an EMBL/GenBank/DDBJ whole genome shotgun (WGS) entry which is preliminary data.</text>
</comment>
<dbReference type="STRING" id="676599.ARC20_12470"/>
<dbReference type="PROSITE" id="PS00041">
    <property type="entry name" value="HTH_ARAC_FAMILY_1"/>
    <property type="match status" value="1"/>
</dbReference>
<keyword evidence="2" id="KW-0238">DNA-binding</keyword>